<evidence type="ECO:0000313" key="1">
    <source>
        <dbReference type="EMBL" id="CAF0880653.1"/>
    </source>
</evidence>
<dbReference type="EMBL" id="CAJOBB010005697">
    <property type="protein sequence ID" value="CAF4137265.1"/>
    <property type="molecule type" value="Genomic_DNA"/>
</dbReference>
<gene>
    <name evidence="1" type="ORF">IZO911_LOCUS11168</name>
    <name evidence="2" type="ORF">KXQ929_LOCUS36497</name>
</gene>
<comment type="caution">
    <text evidence="1">The sequence shown here is derived from an EMBL/GenBank/DDBJ whole genome shotgun (WGS) entry which is preliminary data.</text>
</comment>
<dbReference type="GO" id="GO:0016887">
    <property type="term" value="F:ATP hydrolysis activity"/>
    <property type="evidence" value="ECO:0007669"/>
    <property type="project" value="InterPro"/>
</dbReference>
<evidence type="ECO:0000313" key="2">
    <source>
        <dbReference type="EMBL" id="CAF4137265.1"/>
    </source>
</evidence>
<dbReference type="PANTHER" id="PTHR22605:SF1">
    <property type="entry name" value="RZ-TYPE DOMAIN-CONTAINING PROTEIN"/>
    <property type="match status" value="1"/>
</dbReference>
<proteinExistence type="predicted"/>
<dbReference type="Proteomes" id="UP000663868">
    <property type="component" value="Unassembled WGS sequence"/>
</dbReference>
<organism evidence="1 3">
    <name type="scientific">Adineta steineri</name>
    <dbReference type="NCBI Taxonomy" id="433720"/>
    <lineage>
        <taxon>Eukaryota</taxon>
        <taxon>Metazoa</taxon>
        <taxon>Spiralia</taxon>
        <taxon>Gnathifera</taxon>
        <taxon>Rotifera</taxon>
        <taxon>Eurotatoria</taxon>
        <taxon>Bdelloidea</taxon>
        <taxon>Adinetida</taxon>
        <taxon>Adinetidae</taxon>
        <taxon>Adineta</taxon>
    </lineage>
</organism>
<protein>
    <submittedName>
        <fullName evidence="1">Uncharacterized protein</fullName>
    </submittedName>
</protein>
<dbReference type="GO" id="GO:0004842">
    <property type="term" value="F:ubiquitin-protein transferase activity"/>
    <property type="evidence" value="ECO:0007669"/>
    <property type="project" value="InterPro"/>
</dbReference>
<name>A0A813Y8N4_9BILA</name>
<dbReference type="InterPro" id="IPR031248">
    <property type="entry name" value="RNF213"/>
</dbReference>
<reference evidence="1" key="1">
    <citation type="submission" date="2021-02" db="EMBL/GenBank/DDBJ databases">
        <authorList>
            <person name="Nowell W R."/>
        </authorList>
    </citation>
    <scope>NUCLEOTIDE SEQUENCE</scope>
</reference>
<accession>A0A813Y8N4</accession>
<evidence type="ECO:0000313" key="3">
    <source>
        <dbReference type="Proteomes" id="UP000663860"/>
    </source>
</evidence>
<dbReference type="Proteomes" id="UP000663860">
    <property type="component" value="Unassembled WGS sequence"/>
</dbReference>
<dbReference type="PANTHER" id="PTHR22605">
    <property type="entry name" value="RZ-TYPE DOMAIN-CONTAINING PROTEIN"/>
    <property type="match status" value="1"/>
</dbReference>
<dbReference type="EMBL" id="CAJNOE010000083">
    <property type="protein sequence ID" value="CAF0880653.1"/>
    <property type="molecule type" value="Genomic_DNA"/>
</dbReference>
<sequence length="125" mass="14631">MNLCITLQLINFPLIEPSFYLQQLLNNSYSPNIQISIEIFKEYILHSEIKSLFYHLLLHAGVTEEQLEQFMLSICQLARELSNIDLVVFFDEVNTASCLGLFKELFMDRTLHGNGLSKNIFYWSY</sequence>
<dbReference type="AlphaFoldDB" id="A0A813Y8N4"/>